<keyword evidence="2" id="KW-1185">Reference proteome</keyword>
<dbReference type="RefSeq" id="XP_060427674.1">
    <property type="nucleotide sequence ID" value="XM_060580594.1"/>
</dbReference>
<evidence type="ECO:0000313" key="2">
    <source>
        <dbReference type="Proteomes" id="UP001224890"/>
    </source>
</evidence>
<name>A0AAJ0ER90_9PEZI</name>
<dbReference type="Proteomes" id="UP001224890">
    <property type="component" value="Unassembled WGS sequence"/>
</dbReference>
<dbReference type="GeneID" id="85465120"/>
<gene>
    <name evidence="1" type="ORF">BDP55DRAFT_748674</name>
</gene>
<organism evidence="1 2">
    <name type="scientific">Colletotrichum godetiae</name>
    <dbReference type="NCBI Taxonomy" id="1209918"/>
    <lineage>
        <taxon>Eukaryota</taxon>
        <taxon>Fungi</taxon>
        <taxon>Dikarya</taxon>
        <taxon>Ascomycota</taxon>
        <taxon>Pezizomycotina</taxon>
        <taxon>Sordariomycetes</taxon>
        <taxon>Hypocreomycetidae</taxon>
        <taxon>Glomerellales</taxon>
        <taxon>Glomerellaceae</taxon>
        <taxon>Colletotrichum</taxon>
        <taxon>Colletotrichum acutatum species complex</taxon>
    </lineage>
</organism>
<evidence type="ECO:0000313" key="1">
    <source>
        <dbReference type="EMBL" id="KAK1673671.1"/>
    </source>
</evidence>
<dbReference type="EMBL" id="JAHMHR010000030">
    <property type="protein sequence ID" value="KAK1673671.1"/>
    <property type="molecule type" value="Genomic_DNA"/>
</dbReference>
<proteinExistence type="predicted"/>
<reference evidence="1" key="1">
    <citation type="submission" date="2021-06" db="EMBL/GenBank/DDBJ databases">
        <title>Comparative genomics, transcriptomics and evolutionary studies reveal genomic signatures of adaptation to plant cell wall in hemibiotrophic fungi.</title>
        <authorList>
            <consortium name="DOE Joint Genome Institute"/>
            <person name="Baroncelli R."/>
            <person name="Diaz J.F."/>
            <person name="Benocci T."/>
            <person name="Peng M."/>
            <person name="Battaglia E."/>
            <person name="Haridas S."/>
            <person name="Andreopoulos W."/>
            <person name="Labutti K."/>
            <person name="Pangilinan J."/>
            <person name="Floch G.L."/>
            <person name="Makela M.R."/>
            <person name="Henrissat B."/>
            <person name="Grigoriev I.V."/>
            <person name="Crouch J.A."/>
            <person name="De Vries R.P."/>
            <person name="Sukno S.A."/>
            <person name="Thon M.R."/>
        </authorList>
    </citation>
    <scope>NUCLEOTIDE SEQUENCE</scope>
    <source>
        <strain evidence="1">CBS 193.32</strain>
    </source>
</reference>
<comment type="caution">
    <text evidence="1">The sequence shown here is derived from an EMBL/GenBank/DDBJ whole genome shotgun (WGS) entry which is preliminary data.</text>
</comment>
<protein>
    <submittedName>
        <fullName evidence="1">Uncharacterized protein</fullName>
    </submittedName>
</protein>
<sequence>MGPELTSSNFPPLHPAAGEASVNVSFVVDKKPPPANITSLPNEIHDLITSNLCEHCTGGSHVANPDRPSHTNSADLFQSPSRRHSLAGHCDSVLSPFLRSSSRSALTDRSLEWSDEVCRLGTGSWAQLLHLQTPNLEGVSIYKQSYLPIALHVKIKSTFLAIRRNMGIPTMLICERSPRFPHYAGAIHPERFDNSILSPADNIFDLYNIAFSSLSRHCGGIEEIQHVQHLHTVDHHLDKWPMFTLAPGLKRLRLGLSCLKYWEEDWPPYAMHNINTKGVWRNLGRCLQRLIDRIMSGDLPHFRSLHTIDKFKAIEPSSEKLVVTTKVEELGVELKFYEQDVRNNVDFAGVEDEGWTLHDNIGGSHEFVVAAKRVSTRGSGPRETLSSFV</sequence>
<dbReference type="AlphaFoldDB" id="A0AAJ0ER90"/>
<accession>A0AAJ0ER90</accession>